<proteinExistence type="predicted"/>
<evidence type="ECO:0000313" key="1">
    <source>
        <dbReference type="EMBL" id="KAJ9065583.1"/>
    </source>
</evidence>
<reference evidence="1" key="1">
    <citation type="submission" date="2022-04" db="EMBL/GenBank/DDBJ databases">
        <title>Genome of the entomopathogenic fungus Entomophthora muscae.</title>
        <authorList>
            <person name="Elya C."/>
            <person name="Lovett B.R."/>
            <person name="Lee E."/>
            <person name="Macias A.M."/>
            <person name="Hajek A.E."/>
            <person name="De Bivort B.L."/>
            <person name="Kasson M.T."/>
            <person name="De Fine Licht H.H."/>
            <person name="Stajich J.E."/>
        </authorList>
    </citation>
    <scope>NUCLEOTIDE SEQUENCE</scope>
    <source>
        <strain evidence="1">Berkeley</strain>
    </source>
</reference>
<comment type="caution">
    <text evidence="1">The sequence shown here is derived from an EMBL/GenBank/DDBJ whole genome shotgun (WGS) entry which is preliminary data.</text>
</comment>
<sequence length="88" mass="9689">MSFPIGLLSSPIHHTGSSLVQLQQMAKPAKATGKEETHEENIDGKLHHVLVPFVPATFYANYANHVAKQLYLSPLSFRSLKTGSMVPF</sequence>
<name>A0ACC2ST88_9FUNG</name>
<protein>
    <submittedName>
        <fullName evidence="1">Uncharacterized protein</fullName>
    </submittedName>
</protein>
<evidence type="ECO:0000313" key="2">
    <source>
        <dbReference type="Proteomes" id="UP001165960"/>
    </source>
</evidence>
<organism evidence="1 2">
    <name type="scientific">Entomophthora muscae</name>
    <dbReference type="NCBI Taxonomy" id="34485"/>
    <lineage>
        <taxon>Eukaryota</taxon>
        <taxon>Fungi</taxon>
        <taxon>Fungi incertae sedis</taxon>
        <taxon>Zoopagomycota</taxon>
        <taxon>Entomophthoromycotina</taxon>
        <taxon>Entomophthoromycetes</taxon>
        <taxon>Entomophthorales</taxon>
        <taxon>Entomophthoraceae</taxon>
        <taxon>Entomophthora</taxon>
    </lineage>
</organism>
<dbReference type="EMBL" id="QTSX02004337">
    <property type="protein sequence ID" value="KAJ9065583.1"/>
    <property type="molecule type" value="Genomic_DNA"/>
</dbReference>
<gene>
    <name evidence="1" type="ORF">DSO57_1018002</name>
</gene>
<accession>A0ACC2ST88</accession>
<dbReference type="Proteomes" id="UP001165960">
    <property type="component" value="Unassembled WGS sequence"/>
</dbReference>
<keyword evidence="2" id="KW-1185">Reference proteome</keyword>